<keyword evidence="4" id="KW-1185">Reference proteome</keyword>
<dbReference type="PANTHER" id="PTHR30546">
    <property type="entry name" value="FLAVODOXIN-RELATED PROTEIN WRBA-RELATED"/>
    <property type="match status" value="1"/>
</dbReference>
<dbReference type="InterPro" id="IPR005025">
    <property type="entry name" value="FMN_Rdtase-like_dom"/>
</dbReference>
<comment type="similarity">
    <text evidence="1">Belongs to the WrbA family.</text>
</comment>
<dbReference type="AlphaFoldDB" id="A0A4R1BM15"/>
<sequence length="203" mass="22073">MDGLRVAVIYYSATGNVYRLARAVEEGAKSVGAEVRFRRVRELAPEEAIKSNRDWHDHYLRTREVPEAGLEDLEWADAVIFGTPTRFGNVSAQLKQFLDTTGPLWAEGKLVDKVAGGFTSAQNPHGGQETTLLNLFTTLYHWGAVVVTPGYSDEAVFEAGGNPYGASSTGTEEGPGERELAAARYLGRRVAETAAALRRSRAA</sequence>
<evidence type="ECO:0000256" key="1">
    <source>
        <dbReference type="ARBA" id="ARBA00006961"/>
    </source>
</evidence>
<accession>A0A4R1BM15</accession>
<dbReference type="EMBL" id="SKBU01000011">
    <property type="protein sequence ID" value="TCJ18444.1"/>
    <property type="molecule type" value="Genomic_DNA"/>
</dbReference>
<evidence type="ECO:0000313" key="3">
    <source>
        <dbReference type="EMBL" id="TCJ18444.1"/>
    </source>
</evidence>
<dbReference type="SUPFAM" id="SSF52218">
    <property type="entry name" value="Flavoproteins"/>
    <property type="match status" value="1"/>
</dbReference>
<gene>
    <name evidence="3" type="primary">wrbA</name>
    <name evidence="3" type="ORF">E0L93_05480</name>
</gene>
<evidence type="ECO:0000313" key="4">
    <source>
        <dbReference type="Proteomes" id="UP000295244"/>
    </source>
</evidence>
<dbReference type="Pfam" id="PF03358">
    <property type="entry name" value="FMN_red"/>
    <property type="match status" value="1"/>
</dbReference>
<keyword evidence="3" id="KW-0560">Oxidoreductase</keyword>
<feature type="domain" description="Flavodoxin-like" evidence="2">
    <location>
        <begin position="6"/>
        <end position="191"/>
    </location>
</feature>
<dbReference type="InterPro" id="IPR010089">
    <property type="entry name" value="Flavoprotein_WrbA-like"/>
</dbReference>
<dbReference type="Gene3D" id="3.40.50.360">
    <property type="match status" value="1"/>
</dbReference>
<proteinExistence type="inferred from homology"/>
<name>A0A4R1BM15_9ACTN</name>
<dbReference type="RefSeq" id="WP_132689598.1">
    <property type="nucleotide sequence ID" value="NZ_SKBU01000011.1"/>
</dbReference>
<dbReference type="NCBIfam" id="NF002999">
    <property type="entry name" value="PRK03767.1"/>
    <property type="match status" value="1"/>
</dbReference>
<comment type="caution">
    <text evidence="3">The sequence shown here is derived from an EMBL/GenBank/DDBJ whole genome shotgun (WGS) entry which is preliminary data.</text>
</comment>
<reference evidence="3 4" key="1">
    <citation type="submission" date="2019-03" db="EMBL/GenBank/DDBJ databases">
        <title>Whole genome sequence of a novel Rubrobacter taiwanensis strain, isolated from Yellowstone National Park.</title>
        <authorList>
            <person name="Freed S."/>
            <person name="Ramaley R.F."/>
            <person name="Kyndt J.A."/>
        </authorList>
    </citation>
    <scope>NUCLEOTIDE SEQUENCE [LARGE SCALE GENOMIC DNA]</scope>
    <source>
        <strain evidence="3 4">Yellowstone</strain>
    </source>
</reference>
<dbReference type="EC" id="1.6.5.2" evidence="3"/>
<evidence type="ECO:0000259" key="2">
    <source>
        <dbReference type="PROSITE" id="PS50902"/>
    </source>
</evidence>
<dbReference type="GO" id="GO:0016020">
    <property type="term" value="C:membrane"/>
    <property type="evidence" value="ECO:0007669"/>
    <property type="project" value="TreeGrafter"/>
</dbReference>
<dbReference type="PANTHER" id="PTHR30546:SF23">
    <property type="entry name" value="FLAVOPROTEIN-LIKE PROTEIN YCP4-RELATED"/>
    <property type="match status" value="1"/>
</dbReference>
<dbReference type="PROSITE" id="PS50902">
    <property type="entry name" value="FLAVODOXIN_LIKE"/>
    <property type="match status" value="1"/>
</dbReference>
<dbReference type="GO" id="GO:0010181">
    <property type="term" value="F:FMN binding"/>
    <property type="evidence" value="ECO:0007669"/>
    <property type="project" value="InterPro"/>
</dbReference>
<dbReference type="InterPro" id="IPR008254">
    <property type="entry name" value="Flavodoxin/NO_synth"/>
</dbReference>
<dbReference type="GO" id="GO:0003955">
    <property type="term" value="F:NAD(P)H dehydrogenase (quinone) activity"/>
    <property type="evidence" value="ECO:0007669"/>
    <property type="project" value="UniProtKB-EC"/>
</dbReference>
<dbReference type="InterPro" id="IPR029039">
    <property type="entry name" value="Flavoprotein-like_sf"/>
</dbReference>
<dbReference type="OrthoDB" id="9801479at2"/>
<dbReference type="NCBIfam" id="TIGR01755">
    <property type="entry name" value="flav_wrbA"/>
    <property type="match status" value="1"/>
</dbReference>
<dbReference type="FunFam" id="3.40.50.360:FF:000001">
    <property type="entry name" value="NAD(P)H dehydrogenase (Quinone) FQR1-like"/>
    <property type="match status" value="1"/>
</dbReference>
<protein>
    <submittedName>
        <fullName evidence="3">NAD(P)H:quinone oxidoreductase</fullName>
        <ecNumber evidence="3">1.6.5.2</ecNumber>
    </submittedName>
</protein>
<dbReference type="Proteomes" id="UP000295244">
    <property type="component" value="Unassembled WGS sequence"/>
</dbReference>
<organism evidence="3 4">
    <name type="scientific">Rubrobacter taiwanensis</name>
    <dbReference type="NCBI Taxonomy" id="185139"/>
    <lineage>
        <taxon>Bacteria</taxon>
        <taxon>Bacillati</taxon>
        <taxon>Actinomycetota</taxon>
        <taxon>Rubrobacteria</taxon>
        <taxon>Rubrobacterales</taxon>
        <taxon>Rubrobacteraceae</taxon>
        <taxon>Rubrobacter</taxon>
    </lineage>
</organism>